<dbReference type="Proteomes" id="UP000059680">
    <property type="component" value="Chromosome 10"/>
</dbReference>
<reference evidence="1 2" key="2">
    <citation type="journal article" date="2013" name="Plant Cell Physiol.">
        <title>Rice Annotation Project Database (RAP-DB): an integrative and interactive database for rice genomics.</title>
        <authorList>
            <person name="Sakai H."/>
            <person name="Lee S.S."/>
            <person name="Tanaka T."/>
            <person name="Numa H."/>
            <person name="Kim J."/>
            <person name="Kawahara Y."/>
            <person name="Wakimoto H."/>
            <person name="Yang C.C."/>
            <person name="Iwamoto M."/>
            <person name="Abe T."/>
            <person name="Yamada Y."/>
            <person name="Muto A."/>
            <person name="Inokuchi H."/>
            <person name="Ikemura T."/>
            <person name="Matsumoto T."/>
            <person name="Sasaki T."/>
            <person name="Itoh T."/>
        </authorList>
    </citation>
    <scope>NUCLEOTIDE SEQUENCE [LARGE SCALE GENOMIC DNA]</scope>
    <source>
        <strain evidence="2">cv. Nipponbare</strain>
    </source>
</reference>
<dbReference type="Gramene" id="Os10t0410650-00">
    <property type="protein sequence ID" value="Os10t0410650-00"/>
    <property type="gene ID" value="Os10g0410650"/>
</dbReference>
<evidence type="ECO:0000313" key="1">
    <source>
        <dbReference type="EMBL" id="BAT10805.1"/>
    </source>
</evidence>
<gene>
    <name evidence="1" type="ordered locus">Os10g0410650</name>
    <name evidence="1" type="ORF">OSNPB_100410650</name>
</gene>
<reference evidence="2" key="1">
    <citation type="journal article" date="2005" name="Nature">
        <title>The map-based sequence of the rice genome.</title>
        <authorList>
            <consortium name="International rice genome sequencing project (IRGSP)"/>
            <person name="Matsumoto T."/>
            <person name="Wu J."/>
            <person name="Kanamori H."/>
            <person name="Katayose Y."/>
            <person name="Fujisawa M."/>
            <person name="Namiki N."/>
            <person name="Mizuno H."/>
            <person name="Yamamoto K."/>
            <person name="Antonio B.A."/>
            <person name="Baba T."/>
            <person name="Sakata K."/>
            <person name="Nagamura Y."/>
            <person name="Aoki H."/>
            <person name="Arikawa K."/>
            <person name="Arita K."/>
            <person name="Bito T."/>
            <person name="Chiden Y."/>
            <person name="Fujitsuka N."/>
            <person name="Fukunaka R."/>
            <person name="Hamada M."/>
            <person name="Harada C."/>
            <person name="Hayashi A."/>
            <person name="Hijishita S."/>
            <person name="Honda M."/>
            <person name="Hosokawa S."/>
            <person name="Ichikawa Y."/>
            <person name="Idonuma A."/>
            <person name="Iijima M."/>
            <person name="Ikeda M."/>
            <person name="Ikeno M."/>
            <person name="Ito K."/>
            <person name="Ito S."/>
            <person name="Ito T."/>
            <person name="Ito Y."/>
            <person name="Ito Y."/>
            <person name="Iwabuchi A."/>
            <person name="Kamiya K."/>
            <person name="Karasawa W."/>
            <person name="Kurita K."/>
            <person name="Katagiri S."/>
            <person name="Kikuta A."/>
            <person name="Kobayashi H."/>
            <person name="Kobayashi N."/>
            <person name="Machita K."/>
            <person name="Maehara T."/>
            <person name="Masukawa M."/>
            <person name="Mizubayashi T."/>
            <person name="Mukai Y."/>
            <person name="Nagasaki H."/>
            <person name="Nagata Y."/>
            <person name="Naito S."/>
            <person name="Nakashima M."/>
            <person name="Nakama Y."/>
            <person name="Nakamichi Y."/>
            <person name="Nakamura M."/>
            <person name="Meguro A."/>
            <person name="Negishi M."/>
            <person name="Ohta I."/>
            <person name="Ohta T."/>
            <person name="Okamoto M."/>
            <person name="Ono N."/>
            <person name="Saji S."/>
            <person name="Sakaguchi M."/>
            <person name="Sakai K."/>
            <person name="Shibata M."/>
            <person name="Shimokawa T."/>
            <person name="Song J."/>
            <person name="Takazaki Y."/>
            <person name="Terasawa K."/>
            <person name="Tsugane M."/>
            <person name="Tsuji K."/>
            <person name="Ueda S."/>
            <person name="Waki K."/>
            <person name="Yamagata H."/>
            <person name="Yamamoto M."/>
            <person name="Yamamoto S."/>
            <person name="Yamane H."/>
            <person name="Yoshiki S."/>
            <person name="Yoshihara R."/>
            <person name="Yukawa K."/>
            <person name="Zhong H."/>
            <person name="Yano M."/>
            <person name="Yuan Q."/>
            <person name="Ouyang S."/>
            <person name="Liu J."/>
            <person name="Jones K.M."/>
            <person name="Gansberger K."/>
            <person name="Moffat K."/>
            <person name="Hill J."/>
            <person name="Bera J."/>
            <person name="Fadrosh D."/>
            <person name="Jin S."/>
            <person name="Johri S."/>
            <person name="Kim M."/>
            <person name="Overton L."/>
            <person name="Reardon M."/>
            <person name="Tsitrin T."/>
            <person name="Vuong H."/>
            <person name="Weaver B."/>
            <person name="Ciecko A."/>
            <person name="Tallon L."/>
            <person name="Jackson J."/>
            <person name="Pai G."/>
            <person name="Aken S.V."/>
            <person name="Utterback T."/>
            <person name="Reidmuller S."/>
            <person name="Feldblyum T."/>
            <person name="Hsiao J."/>
            <person name="Zismann V."/>
            <person name="Iobst S."/>
            <person name="de Vazeille A.R."/>
            <person name="Buell C.R."/>
            <person name="Ying K."/>
            <person name="Li Y."/>
            <person name="Lu T."/>
            <person name="Huang Y."/>
            <person name="Zhao Q."/>
            <person name="Feng Q."/>
            <person name="Zhang L."/>
            <person name="Zhu J."/>
            <person name="Weng Q."/>
            <person name="Mu J."/>
            <person name="Lu Y."/>
            <person name="Fan D."/>
            <person name="Liu Y."/>
            <person name="Guan J."/>
            <person name="Zhang Y."/>
            <person name="Yu S."/>
            <person name="Liu X."/>
            <person name="Zhang Y."/>
            <person name="Hong G."/>
            <person name="Han B."/>
            <person name="Choisne N."/>
            <person name="Demange N."/>
            <person name="Orjeda G."/>
            <person name="Samain S."/>
            <person name="Cattolico L."/>
            <person name="Pelletier E."/>
            <person name="Couloux A."/>
            <person name="Segurens B."/>
            <person name="Wincker P."/>
            <person name="D'Hont A."/>
            <person name="Scarpelli C."/>
            <person name="Weissenbach J."/>
            <person name="Salanoubat M."/>
            <person name="Quetier F."/>
            <person name="Yu Y."/>
            <person name="Kim H.R."/>
            <person name="Rambo T."/>
            <person name="Currie J."/>
            <person name="Collura K."/>
            <person name="Luo M."/>
            <person name="Yang T."/>
            <person name="Ammiraju J.S.S."/>
            <person name="Engler F."/>
            <person name="Soderlund C."/>
            <person name="Wing R.A."/>
            <person name="Palmer L.E."/>
            <person name="de la Bastide M."/>
            <person name="Spiegel L."/>
            <person name="Nascimento L."/>
            <person name="Zutavern T."/>
            <person name="O'Shaughnessy A."/>
            <person name="Dike S."/>
            <person name="Dedhia N."/>
            <person name="Preston R."/>
            <person name="Balija V."/>
            <person name="McCombie W.R."/>
            <person name="Chow T."/>
            <person name="Chen H."/>
            <person name="Chung M."/>
            <person name="Chen C."/>
            <person name="Shaw J."/>
            <person name="Wu H."/>
            <person name="Hsiao K."/>
            <person name="Chao Y."/>
            <person name="Chu M."/>
            <person name="Cheng C."/>
            <person name="Hour A."/>
            <person name="Lee P."/>
            <person name="Lin S."/>
            <person name="Lin Y."/>
            <person name="Liou J."/>
            <person name="Liu S."/>
            <person name="Hsing Y."/>
            <person name="Raghuvanshi S."/>
            <person name="Mohanty A."/>
            <person name="Bharti A.K."/>
            <person name="Gaur A."/>
            <person name="Gupta V."/>
            <person name="Kumar D."/>
            <person name="Ravi V."/>
            <person name="Vij S."/>
            <person name="Kapur A."/>
            <person name="Khurana P."/>
            <person name="Khurana P."/>
            <person name="Khurana J.P."/>
            <person name="Tyagi A.K."/>
            <person name="Gaikwad K."/>
            <person name="Singh A."/>
            <person name="Dalal V."/>
            <person name="Srivastava S."/>
            <person name="Dixit A."/>
            <person name="Pal A.K."/>
            <person name="Ghazi I.A."/>
            <person name="Yadav M."/>
            <person name="Pandit A."/>
            <person name="Bhargava A."/>
            <person name="Sureshbabu K."/>
            <person name="Batra K."/>
            <person name="Sharma T.R."/>
            <person name="Mohapatra T."/>
            <person name="Singh N.K."/>
            <person name="Messing J."/>
            <person name="Nelson A.B."/>
            <person name="Fuks G."/>
            <person name="Kavchok S."/>
            <person name="Keizer G."/>
            <person name="Linton E."/>
            <person name="Llaca V."/>
            <person name="Song R."/>
            <person name="Tanyolac B."/>
            <person name="Young S."/>
            <person name="Ho-Il K."/>
            <person name="Hahn J.H."/>
            <person name="Sangsakoo G."/>
            <person name="Vanavichit A."/>
            <person name="de Mattos Luiz.A.T."/>
            <person name="Zimmer P.D."/>
            <person name="Malone G."/>
            <person name="Dellagostin O."/>
            <person name="de Oliveira A.C."/>
            <person name="Bevan M."/>
            <person name="Bancroft I."/>
            <person name="Minx P."/>
            <person name="Cordum H."/>
            <person name="Wilson R."/>
            <person name="Cheng Z."/>
            <person name="Jin W."/>
            <person name="Jiang J."/>
            <person name="Leong S.A."/>
            <person name="Iwama H."/>
            <person name="Gojobori T."/>
            <person name="Itoh T."/>
            <person name="Niimura Y."/>
            <person name="Fujii Y."/>
            <person name="Habara T."/>
            <person name="Sakai H."/>
            <person name="Sato Y."/>
            <person name="Wilson G."/>
            <person name="Kumar K."/>
            <person name="McCouch S."/>
            <person name="Juretic N."/>
            <person name="Hoen D."/>
            <person name="Wright S."/>
            <person name="Bruskiewich R."/>
            <person name="Bureau T."/>
            <person name="Miyao A."/>
            <person name="Hirochika H."/>
            <person name="Nishikawa T."/>
            <person name="Kadowaki K."/>
            <person name="Sugiura M."/>
            <person name="Burr B."/>
            <person name="Sasaki T."/>
        </authorList>
    </citation>
    <scope>NUCLEOTIDE SEQUENCE [LARGE SCALE GENOMIC DNA]</scope>
    <source>
        <strain evidence="2">cv. Nipponbare</strain>
    </source>
</reference>
<dbReference type="PaxDb" id="39947-A0A0P0XUJ5"/>
<dbReference type="EMBL" id="AP014966">
    <property type="protein sequence ID" value="BAT10805.1"/>
    <property type="molecule type" value="Genomic_DNA"/>
</dbReference>
<name>A0A0P0XUJ5_ORYSJ</name>
<dbReference type="InParanoid" id="A0A0P0XUJ5"/>
<reference evidence="1 2" key="3">
    <citation type="journal article" date="2013" name="Rice">
        <title>Improvement of the Oryza sativa Nipponbare reference genome using next generation sequence and optical map data.</title>
        <authorList>
            <person name="Kawahara Y."/>
            <person name="de la Bastide M."/>
            <person name="Hamilton J.P."/>
            <person name="Kanamori H."/>
            <person name="McCombie W.R."/>
            <person name="Ouyang S."/>
            <person name="Schwartz D.C."/>
            <person name="Tanaka T."/>
            <person name="Wu J."/>
            <person name="Zhou S."/>
            <person name="Childs K.L."/>
            <person name="Davidson R.M."/>
            <person name="Lin H."/>
            <person name="Quesada-Ocampo L."/>
            <person name="Vaillancourt B."/>
            <person name="Sakai H."/>
            <person name="Lee S.S."/>
            <person name="Kim J."/>
            <person name="Numa H."/>
            <person name="Itoh T."/>
            <person name="Buell C.R."/>
            <person name="Matsumoto T."/>
        </authorList>
    </citation>
    <scope>NUCLEOTIDE SEQUENCE [LARGE SCALE GENOMIC DNA]</scope>
    <source>
        <strain evidence="2">cv. Nipponbare</strain>
    </source>
</reference>
<sequence>TDNLKEIIRCSPCHIWFTSPRSWFKLQECVIPAVINLQDGCHVATAITIIRCTEYGHDLLFLCVLYPSITN</sequence>
<protein>
    <submittedName>
        <fullName evidence="1">Os10g0410650 protein</fullName>
    </submittedName>
</protein>
<feature type="non-terminal residue" evidence="1">
    <location>
        <position position="71"/>
    </location>
</feature>
<proteinExistence type="predicted"/>
<accession>A0A0P0XUJ5</accession>
<organism evidence="1 2">
    <name type="scientific">Oryza sativa subsp. japonica</name>
    <name type="common">Rice</name>
    <dbReference type="NCBI Taxonomy" id="39947"/>
    <lineage>
        <taxon>Eukaryota</taxon>
        <taxon>Viridiplantae</taxon>
        <taxon>Streptophyta</taxon>
        <taxon>Embryophyta</taxon>
        <taxon>Tracheophyta</taxon>
        <taxon>Spermatophyta</taxon>
        <taxon>Magnoliopsida</taxon>
        <taxon>Liliopsida</taxon>
        <taxon>Poales</taxon>
        <taxon>Poaceae</taxon>
        <taxon>BOP clade</taxon>
        <taxon>Oryzoideae</taxon>
        <taxon>Oryzeae</taxon>
        <taxon>Oryzinae</taxon>
        <taxon>Oryza</taxon>
        <taxon>Oryza sativa</taxon>
    </lineage>
</organism>
<evidence type="ECO:0000313" key="2">
    <source>
        <dbReference type="Proteomes" id="UP000059680"/>
    </source>
</evidence>
<dbReference type="AlphaFoldDB" id="A0A0P0XUJ5"/>
<keyword evidence="2" id="KW-1185">Reference proteome</keyword>